<organism evidence="2 3">
    <name type="scientific">Kitasatospora viridis</name>
    <dbReference type="NCBI Taxonomy" id="281105"/>
    <lineage>
        <taxon>Bacteria</taxon>
        <taxon>Bacillati</taxon>
        <taxon>Actinomycetota</taxon>
        <taxon>Actinomycetes</taxon>
        <taxon>Kitasatosporales</taxon>
        <taxon>Streptomycetaceae</taxon>
        <taxon>Kitasatospora</taxon>
    </lineage>
</organism>
<dbReference type="EMBL" id="VIWT01000004">
    <property type="protein sequence ID" value="TWF82974.1"/>
    <property type="molecule type" value="Genomic_DNA"/>
</dbReference>
<protein>
    <recommendedName>
        <fullName evidence="4">Secreted protein</fullName>
    </recommendedName>
</protein>
<name>A0A561T786_9ACTN</name>
<dbReference type="RefSeq" id="WP_145910225.1">
    <property type="nucleotide sequence ID" value="NZ_BAAAMZ010000009.1"/>
</dbReference>
<sequence length="142" mass="15226">MHRRTTHAFGTATAAFALLTLALGSTGFAPPAHAATRAPALTCGRAYDYLGDNIKVEVSIDDNCRAYDVWGIWLGNAANGHLEFWGPHGEIGNTPDSNSDQGDVRINPTQSTTDGDLWCTRFWQHNGDGGYTQLGGDTCVTL</sequence>
<evidence type="ECO:0000313" key="2">
    <source>
        <dbReference type="EMBL" id="TWF82974.1"/>
    </source>
</evidence>
<reference evidence="2 3" key="1">
    <citation type="submission" date="2019-06" db="EMBL/GenBank/DDBJ databases">
        <title>Sequencing the genomes of 1000 actinobacteria strains.</title>
        <authorList>
            <person name="Klenk H.-P."/>
        </authorList>
    </citation>
    <scope>NUCLEOTIDE SEQUENCE [LARGE SCALE GENOMIC DNA]</scope>
    <source>
        <strain evidence="2 3">DSM 44826</strain>
    </source>
</reference>
<feature type="signal peptide" evidence="1">
    <location>
        <begin position="1"/>
        <end position="34"/>
    </location>
</feature>
<comment type="caution">
    <text evidence="2">The sequence shown here is derived from an EMBL/GenBank/DDBJ whole genome shotgun (WGS) entry which is preliminary data.</text>
</comment>
<feature type="chain" id="PRO_5022017172" description="Secreted protein" evidence="1">
    <location>
        <begin position="35"/>
        <end position="142"/>
    </location>
</feature>
<keyword evidence="1" id="KW-0732">Signal</keyword>
<dbReference type="AlphaFoldDB" id="A0A561T786"/>
<accession>A0A561T786</accession>
<keyword evidence="3" id="KW-1185">Reference proteome</keyword>
<evidence type="ECO:0008006" key="4">
    <source>
        <dbReference type="Google" id="ProtNLM"/>
    </source>
</evidence>
<evidence type="ECO:0000256" key="1">
    <source>
        <dbReference type="SAM" id="SignalP"/>
    </source>
</evidence>
<dbReference type="Proteomes" id="UP000317940">
    <property type="component" value="Unassembled WGS sequence"/>
</dbReference>
<proteinExistence type="predicted"/>
<dbReference type="OrthoDB" id="5196550at2"/>
<gene>
    <name evidence="2" type="ORF">FHX73_14457</name>
</gene>
<evidence type="ECO:0000313" key="3">
    <source>
        <dbReference type="Proteomes" id="UP000317940"/>
    </source>
</evidence>